<dbReference type="GO" id="GO:0044027">
    <property type="term" value="P:negative regulation of gene expression via chromosomal CpG island methylation"/>
    <property type="evidence" value="ECO:0007669"/>
    <property type="project" value="TreeGrafter"/>
</dbReference>
<feature type="compositionally biased region" description="Polar residues" evidence="3">
    <location>
        <begin position="83"/>
        <end position="96"/>
    </location>
</feature>
<proteinExistence type="predicted"/>
<feature type="domain" description="YDG" evidence="4">
    <location>
        <begin position="234"/>
        <end position="383"/>
    </location>
</feature>
<dbReference type="SMART" id="SM00466">
    <property type="entry name" value="SRA"/>
    <property type="match status" value="1"/>
</dbReference>
<dbReference type="Pfam" id="PF02182">
    <property type="entry name" value="SAD_SRA"/>
    <property type="match status" value="1"/>
</dbReference>
<dbReference type="EMBL" id="LN891155">
    <property type="protein sequence ID" value="CUS07980.1"/>
    <property type="molecule type" value="Genomic_DNA"/>
</dbReference>
<name>A0A292PNB7_9PEZI</name>
<dbReference type="PROSITE" id="PS51015">
    <property type="entry name" value="YDG"/>
    <property type="match status" value="1"/>
</dbReference>
<evidence type="ECO:0000313" key="6">
    <source>
        <dbReference type="Proteomes" id="UP001412239"/>
    </source>
</evidence>
<feature type="region of interest" description="Disordered" evidence="3">
    <location>
        <begin position="74"/>
        <end position="96"/>
    </location>
</feature>
<evidence type="ECO:0000256" key="1">
    <source>
        <dbReference type="ARBA" id="ARBA00023242"/>
    </source>
</evidence>
<feature type="compositionally biased region" description="Polar residues" evidence="3">
    <location>
        <begin position="38"/>
        <end position="53"/>
    </location>
</feature>
<dbReference type="InterPro" id="IPR036987">
    <property type="entry name" value="SRA-YDG_sf"/>
</dbReference>
<dbReference type="AlphaFoldDB" id="A0A292PNB7"/>
<feature type="compositionally biased region" description="Basic and acidic residues" evidence="3">
    <location>
        <begin position="1"/>
        <end position="15"/>
    </location>
</feature>
<dbReference type="Proteomes" id="UP001412239">
    <property type="component" value="Unassembled WGS sequence"/>
</dbReference>
<dbReference type="GO" id="GO:0005634">
    <property type="term" value="C:nucleus"/>
    <property type="evidence" value="ECO:0007669"/>
    <property type="project" value="UniProtKB-SubCell"/>
</dbReference>
<dbReference type="PANTHER" id="PTHR14140">
    <property type="entry name" value="E3 UBIQUITIN-PROTEIN LIGASE UHRF-RELATED"/>
    <property type="match status" value="1"/>
</dbReference>
<dbReference type="SUPFAM" id="SSF88697">
    <property type="entry name" value="PUA domain-like"/>
    <property type="match status" value="1"/>
</dbReference>
<organism evidence="5 6">
    <name type="scientific">Tuber aestivum</name>
    <name type="common">summer truffle</name>
    <dbReference type="NCBI Taxonomy" id="59557"/>
    <lineage>
        <taxon>Eukaryota</taxon>
        <taxon>Fungi</taxon>
        <taxon>Dikarya</taxon>
        <taxon>Ascomycota</taxon>
        <taxon>Pezizomycotina</taxon>
        <taxon>Pezizomycetes</taxon>
        <taxon>Pezizales</taxon>
        <taxon>Tuberaceae</taxon>
        <taxon>Tuber</taxon>
    </lineage>
</organism>
<reference evidence="5" key="1">
    <citation type="submission" date="2015-10" db="EMBL/GenBank/DDBJ databases">
        <authorList>
            <person name="Regsiter A."/>
            <person name="william w."/>
        </authorList>
    </citation>
    <scope>NUCLEOTIDE SEQUENCE</scope>
    <source>
        <strain evidence="5">Montdore</strain>
    </source>
</reference>
<evidence type="ECO:0000256" key="3">
    <source>
        <dbReference type="SAM" id="MobiDB-lite"/>
    </source>
</evidence>
<gene>
    <name evidence="5" type="ORF">GSTUAT00007924001</name>
</gene>
<evidence type="ECO:0000313" key="5">
    <source>
        <dbReference type="EMBL" id="CUS07980.1"/>
    </source>
</evidence>
<dbReference type="GO" id="GO:0016567">
    <property type="term" value="P:protein ubiquitination"/>
    <property type="evidence" value="ECO:0007669"/>
    <property type="project" value="TreeGrafter"/>
</dbReference>
<keyword evidence="6" id="KW-1185">Reference proteome</keyword>
<dbReference type="Gene3D" id="2.30.280.10">
    <property type="entry name" value="SRA-YDG"/>
    <property type="match status" value="1"/>
</dbReference>
<dbReference type="GO" id="GO:0061630">
    <property type="term" value="F:ubiquitin protein ligase activity"/>
    <property type="evidence" value="ECO:0007669"/>
    <property type="project" value="TreeGrafter"/>
</dbReference>
<comment type="subcellular location">
    <subcellularLocation>
        <location evidence="2">Nucleus</location>
    </subcellularLocation>
</comment>
<dbReference type="InterPro" id="IPR015947">
    <property type="entry name" value="PUA-like_sf"/>
</dbReference>
<dbReference type="InterPro" id="IPR045134">
    <property type="entry name" value="UHRF1/2-like"/>
</dbReference>
<evidence type="ECO:0000256" key="2">
    <source>
        <dbReference type="PROSITE-ProRule" id="PRU00358"/>
    </source>
</evidence>
<dbReference type="InterPro" id="IPR003105">
    <property type="entry name" value="SRA_YDG"/>
</dbReference>
<evidence type="ECO:0000259" key="4">
    <source>
        <dbReference type="PROSITE" id="PS51015"/>
    </source>
</evidence>
<dbReference type="PANTHER" id="PTHR14140:SF27">
    <property type="entry name" value="OS04G0289800 PROTEIN"/>
    <property type="match status" value="1"/>
</dbReference>
<feature type="region of interest" description="Disordered" evidence="3">
    <location>
        <begin position="1"/>
        <end position="62"/>
    </location>
</feature>
<sequence>MVQRRKIEEFRDRRSGRVTKNQRSSAAVGASSAAGPSTSRNTSATNRGAQTGSEDNDDEIGPGLRDEAAARLLQRRSKRNPVVASNRQSETTHFSSNRVISRSDLIALSVHGDTIARVLKKPSPNAADWQTIRAALHKLPFENVDQKIVRSSGVMKQLLRIEEGGFDIPEDICLDAQIILKKWRNGDYDPHLLRGVDLNQTVTRVGGRGARNVKRTRHYKLEEDYNWKRDDNVEGNHDLFVGEWWPLQICALRDGAHGELEAGISGNNTLGAISVIVSGGALYPDLDELDRVLYCGTMGIEAPLNYVAESGEDLEPGDRIPSHNTKLLMISYRNGTKIRLFRSAKSQSPYAPAEGLRYDGLYTIRAYEILDKKNAVYRFEMIRENNQPAIRGDPDDPGCKPNKVELAKWQGIKKTLKGER</sequence>
<accession>A0A292PNB7</accession>
<keyword evidence="1 2" id="KW-0539">Nucleus</keyword>
<feature type="compositionally biased region" description="Low complexity" evidence="3">
    <location>
        <begin position="24"/>
        <end position="37"/>
    </location>
</feature>
<protein>
    <recommendedName>
        <fullName evidence="4">YDG domain-containing protein</fullName>
    </recommendedName>
</protein>